<organism evidence="2 3">
    <name type="scientific">Actinacidiphila acidipaludis</name>
    <dbReference type="NCBI Taxonomy" id="2873382"/>
    <lineage>
        <taxon>Bacteria</taxon>
        <taxon>Bacillati</taxon>
        <taxon>Actinomycetota</taxon>
        <taxon>Actinomycetes</taxon>
        <taxon>Kitasatosporales</taxon>
        <taxon>Streptomycetaceae</taxon>
        <taxon>Actinacidiphila</taxon>
    </lineage>
</organism>
<feature type="transmembrane region" description="Helical" evidence="1">
    <location>
        <begin position="133"/>
        <end position="152"/>
    </location>
</feature>
<feature type="transmembrane region" description="Helical" evidence="1">
    <location>
        <begin position="74"/>
        <end position="94"/>
    </location>
</feature>
<accession>A0ABS7PYS9</accession>
<dbReference type="EMBL" id="JAINZZ010000001">
    <property type="protein sequence ID" value="MBY8876041.1"/>
    <property type="molecule type" value="Genomic_DNA"/>
</dbReference>
<feature type="transmembrane region" description="Helical" evidence="1">
    <location>
        <begin position="43"/>
        <end position="62"/>
    </location>
</feature>
<keyword evidence="1" id="KW-1133">Transmembrane helix</keyword>
<keyword evidence="3" id="KW-1185">Reference proteome</keyword>
<proteinExistence type="predicted"/>
<evidence type="ECO:0000256" key="1">
    <source>
        <dbReference type="SAM" id="Phobius"/>
    </source>
</evidence>
<gene>
    <name evidence="2" type="ORF">K7862_00090</name>
</gene>
<keyword evidence="1" id="KW-0812">Transmembrane</keyword>
<name>A0ABS7PYS9_9ACTN</name>
<dbReference type="Proteomes" id="UP000778578">
    <property type="component" value="Unassembled WGS sequence"/>
</dbReference>
<protein>
    <submittedName>
        <fullName evidence="2">Uncharacterized protein</fullName>
    </submittedName>
</protein>
<feature type="transmembrane region" description="Helical" evidence="1">
    <location>
        <begin position="164"/>
        <end position="183"/>
    </location>
</feature>
<feature type="transmembrane region" description="Helical" evidence="1">
    <location>
        <begin position="220"/>
        <end position="239"/>
    </location>
</feature>
<reference evidence="2 3" key="1">
    <citation type="submission" date="2021-08" db="EMBL/GenBank/DDBJ databases">
        <title>WGS of actinomycetes from Thailand.</title>
        <authorList>
            <person name="Thawai C."/>
        </authorList>
    </citation>
    <scope>NUCLEOTIDE SEQUENCE [LARGE SCALE GENOMIC DNA]</scope>
    <source>
        <strain evidence="2 3">PLK6-54</strain>
    </source>
</reference>
<sequence>MALPHLPALNDRYHRDLARVTVLRWFGIRADASRNTWNPRDSAPFLVVILSPLLLAVLHQVFGHPTTQGRGAHFFWLGYYVGMDLLNVFSQWAGCRGFHRALPSVDIMLTPRGARQVHAWIDRGFRPWRQEKWMLVGSAISCGSLFALSTIHQVTRHMYVDTSSYLTVVMSGAMGANSLFWLLRASRLARIITKPEHVHLVWSAPARTPGIEALSRWHRFVTLVCVFGCAVAFAPWVWLAPYVAHDGAYLVTKWIVATLALVALVLFGLYSQWRLSQAVLDRRTAVLHVLARRLPKEPPATGVLTDGEAQLVDLYDKVAGSPSGVIDGQTVATTLLTVAAVLVPLAVAVLVR</sequence>
<dbReference type="RefSeq" id="WP_222959333.1">
    <property type="nucleotide sequence ID" value="NZ_JAINZZ010000001.1"/>
</dbReference>
<feature type="transmembrane region" description="Helical" evidence="1">
    <location>
        <begin position="251"/>
        <end position="273"/>
    </location>
</feature>
<evidence type="ECO:0000313" key="3">
    <source>
        <dbReference type="Proteomes" id="UP000778578"/>
    </source>
</evidence>
<evidence type="ECO:0000313" key="2">
    <source>
        <dbReference type="EMBL" id="MBY8876041.1"/>
    </source>
</evidence>
<comment type="caution">
    <text evidence="2">The sequence shown here is derived from an EMBL/GenBank/DDBJ whole genome shotgun (WGS) entry which is preliminary data.</text>
</comment>
<keyword evidence="1" id="KW-0472">Membrane</keyword>